<feature type="region of interest" description="Disordered" evidence="1">
    <location>
        <begin position="234"/>
        <end position="272"/>
    </location>
</feature>
<dbReference type="EMBL" id="CAATIG010000010">
    <property type="protein sequence ID" value="VNQ60236.1"/>
    <property type="molecule type" value="Genomic_DNA"/>
</dbReference>
<evidence type="ECO:0000256" key="1">
    <source>
        <dbReference type="SAM" id="MobiDB-lite"/>
    </source>
</evidence>
<organism evidence="2">
    <name type="scientific">Streptococcus pneumoniae</name>
    <dbReference type="NCBI Taxonomy" id="1313"/>
    <lineage>
        <taxon>Bacteria</taxon>
        <taxon>Bacillati</taxon>
        <taxon>Bacillota</taxon>
        <taxon>Bacilli</taxon>
        <taxon>Lactobacillales</taxon>
        <taxon>Streptococcaceae</taxon>
        <taxon>Streptococcus</taxon>
    </lineage>
</organism>
<sequence>MQELQVIDDKKINKIYEMITTDELTRESFEKDLIEATEKYKDYIPTAGTLKDDKAKRAEFNKLIESKNRIRIDTKNLLSETANTWDSYAKSIIDPFATVVSEFDKGIKEIEEHQRQLKIDTVKSYLANKSAEYMLDPRLFDEKALEYVKAGDFMADGVTLKKATMKSLDDMVTFEFQKQQEFEKAKSAISGLCAEYGMTDSPYIRQLKDLTLAEVFEQIKADYEFEKQKEEIRQAQERAERESQELLAAQQTKQQERAPKSTGTPNFDPETGKILDGGQILQNEPNALRGAENDLKRYTQKMTLEVYFVDTAEKDRFKAGLSQLGFDFKKNYQVSGYQRIEPLTQAELNEQWGGNHGHQKNI</sequence>
<proteinExistence type="predicted"/>
<gene>
    <name evidence="2" type="ORF">SAMEA3353538_02142</name>
</gene>
<evidence type="ECO:0000313" key="2">
    <source>
        <dbReference type="EMBL" id="VNQ60236.1"/>
    </source>
</evidence>
<dbReference type="InterPro" id="IPR009785">
    <property type="entry name" value="Prophage_Lj928_Orf309"/>
</dbReference>
<dbReference type="AlphaFoldDB" id="A0A4J2DXW0"/>
<feature type="compositionally biased region" description="Basic and acidic residues" evidence="1">
    <location>
        <begin position="234"/>
        <end position="244"/>
    </location>
</feature>
<dbReference type="Pfam" id="PF07083">
    <property type="entry name" value="DUF1351"/>
    <property type="match status" value="1"/>
</dbReference>
<accession>A0A4J2DXW0</accession>
<name>A0A4J2DXW0_STREE</name>
<reference evidence="2" key="1">
    <citation type="submission" date="2019-04" db="EMBL/GenBank/DDBJ databases">
        <authorList>
            <consortium name="Pathogen Informatics"/>
        </authorList>
    </citation>
    <scope>NUCLEOTIDE SEQUENCE</scope>
    <source>
        <strain evidence="2">GPSC5</strain>
    </source>
</reference>
<protein>
    <submittedName>
        <fullName evidence="2">Phage protein</fullName>
    </submittedName>
</protein>